<dbReference type="AlphaFoldDB" id="A0A5S3PSM5"/>
<dbReference type="GO" id="GO:0016787">
    <property type="term" value="F:hydrolase activity"/>
    <property type="evidence" value="ECO:0007669"/>
    <property type="project" value="InterPro"/>
</dbReference>
<dbReference type="EMBL" id="VATY01000002">
    <property type="protein sequence ID" value="TMM56903.1"/>
    <property type="molecule type" value="Genomic_DNA"/>
</dbReference>
<evidence type="ECO:0000259" key="1">
    <source>
        <dbReference type="Pfam" id="PF02872"/>
    </source>
</evidence>
<dbReference type="Gene3D" id="3.90.780.10">
    <property type="entry name" value="5'-Nucleotidase, C-terminal domain"/>
    <property type="match status" value="1"/>
</dbReference>
<dbReference type="PANTHER" id="PTHR11575:SF24">
    <property type="entry name" value="5'-NUCLEOTIDASE"/>
    <property type="match status" value="1"/>
</dbReference>
<dbReference type="PRINTS" id="PR01607">
    <property type="entry name" value="APYRASEFAMLY"/>
</dbReference>
<evidence type="ECO:0000313" key="2">
    <source>
        <dbReference type="EMBL" id="TMM56903.1"/>
    </source>
</evidence>
<dbReference type="GO" id="GO:0009166">
    <property type="term" value="P:nucleotide catabolic process"/>
    <property type="evidence" value="ECO:0007669"/>
    <property type="project" value="InterPro"/>
</dbReference>
<protein>
    <recommendedName>
        <fullName evidence="1">5'-Nucleotidase C-terminal domain-containing protein</fullName>
    </recommendedName>
</protein>
<evidence type="ECO:0000313" key="3">
    <source>
        <dbReference type="Proteomes" id="UP000310314"/>
    </source>
</evidence>
<dbReference type="InterPro" id="IPR006179">
    <property type="entry name" value="5_nucleotidase/apyrase"/>
</dbReference>
<dbReference type="PANTHER" id="PTHR11575">
    <property type="entry name" value="5'-NUCLEOTIDASE-RELATED"/>
    <property type="match status" value="1"/>
</dbReference>
<proteinExistence type="predicted"/>
<keyword evidence="3" id="KW-1185">Reference proteome</keyword>
<dbReference type="InterPro" id="IPR008334">
    <property type="entry name" value="5'-Nucleotdase_C"/>
</dbReference>
<dbReference type="PROSITE" id="PS51257">
    <property type="entry name" value="PROKAR_LIPOPROTEIN"/>
    <property type="match status" value="1"/>
</dbReference>
<accession>A0A5S3PSM5</accession>
<name>A0A5S3PSM5_9FLAO</name>
<dbReference type="Pfam" id="PF02872">
    <property type="entry name" value="5_nucleotid_C"/>
    <property type="match status" value="1"/>
</dbReference>
<feature type="domain" description="5'-Nucleotidase C-terminal" evidence="1">
    <location>
        <begin position="80"/>
        <end position="216"/>
    </location>
</feature>
<dbReference type="RefSeq" id="WP_138657887.1">
    <property type="nucleotide sequence ID" value="NZ_VATY01000002.1"/>
</dbReference>
<comment type="caution">
    <text evidence="2">The sequence shown here is derived from an EMBL/GenBank/DDBJ whole genome shotgun (WGS) entry which is preliminary data.</text>
</comment>
<dbReference type="InterPro" id="IPR036907">
    <property type="entry name" value="5'-Nucleotdase_C_sf"/>
</dbReference>
<dbReference type="OrthoDB" id="4762412at2"/>
<sequence>MNLKIQQFVIIITSLLFASCRDTPTILSQIDAKHLVIDSTFVGIDSIEIFVAPYRERVNQTLDSTLAYAPTTLTKTDGEYNTSAGNLMADIILEEASPIFKSRTGKDIDFVLMNHGGIRSTISKGKVSARTAYEVMPFENSIVVVELTGKSVLEMIDFLVHSKRAHPIAGMQIVLDANNSLASLKIQGETFDVNKNYFVATSNYLVTGGDNMGFFKELIGTTDTDYLIRNAMIDYFAKVDTINSPVDDRFYKQQ</sequence>
<reference evidence="2 3" key="1">
    <citation type="submission" date="2019-05" db="EMBL/GenBank/DDBJ databases">
        <authorList>
            <person name="Zhang J.-Y."/>
            <person name="Feg X."/>
            <person name="Du Z.-J."/>
        </authorList>
    </citation>
    <scope>NUCLEOTIDE SEQUENCE [LARGE SCALE GENOMIC DNA]</scope>
    <source>
        <strain evidence="2 3">RZ26</strain>
    </source>
</reference>
<gene>
    <name evidence="2" type="ORF">FEE95_10420</name>
</gene>
<dbReference type="SUPFAM" id="SSF55816">
    <property type="entry name" value="5'-nucleotidase (syn. UDP-sugar hydrolase), C-terminal domain"/>
    <property type="match status" value="1"/>
</dbReference>
<organism evidence="2 3">
    <name type="scientific">Maribacter algarum</name>
    <name type="common">ex Zhang et al. 2020</name>
    <dbReference type="NCBI Taxonomy" id="2578118"/>
    <lineage>
        <taxon>Bacteria</taxon>
        <taxon>Pseudomonadati</taxon>
        <taxon>Bacteroidota</taxon>
        <taxon>Flavobacteriia</taxon>
        <taxon>Flavobacteriales</taxon>
        <taxon>Flavobacteriaceae</taxon>
        <taxon>Maribacter</taxon>
    </lineage>
</organism>
<dbReference type="Proteomes" id="UP000310314">
    <property type="component" value="Unassembled WGS sequence"/>
</dbReference>